<dbReference type="PANTHER" id="PTHR32432:SF4">
    <property type="entry name" value="CELL DIVISION PROTEIN FTSA"/>
    <property type="match status" value="1"/>
</dbReference>
<proteinExistence type="inferred from homology"/>
<dbReference type="Gene3D" id="3.30.420.40">
    <property type="match status" value="2"/>
</dbReference>
<evidence type="ECO:0000256" key="4">
    <source>
        <dbReference type="ARBA" id="ARBA00023306"/>
    </source>
</evidence>
<dbReference type="AlphaFoldDB" id="A0A4Q1C102"/>
<evidence type="ECO:0000256" key="3">
    <source>
        <dbReference type="ARBA" id="ARBA00023136"/>
    </source>
</evidence>
<evidence type="ECO:0000259" key="7">
    <source>
        <dbReference type="SMART" id="SM00842"/>
    </source>
</evidence>
<reference evidence="8 9" key="1">
    <citation type="submission" date="2019-01" db="EMBL/GenBank/DDBJ databases">
        <title>Cytophagaceae bacterium strain CAR-16.</title>
        <authorList>
            <person name="Chen W.-M."/>
        </authorList>
    </citation>
    <scope>NUCLEOTIDE SEQUENCE [LARGE SCALE GENOMIC DNA]</scope>
    <source>
        <strain evidence="8 9">CAR-16</strain>
    </source>
</reference>
<name>A0A4Q1C102_9BACT</name>
<evidence type="ECO:0000256" key="2">
    <source>
        <dbReference type="ARBA" id="ARBA00022618"/>
    </source>
</evidence>
<evidence type="ECO:0000256" key="1">
    <source>
        <dbReference type="ARBA" id="ARBA00022475"/>
    </source>
</evidence>
<keyword evidence="1 5" id="KW-1003">Cell membrane</keyword>
<evidence type="ECO:0000256" key="5">
    <source>
        <dbReference type="HAMAP-Rule" id="MF_02033"/>
    </source>
</evidence>
<dbReference type="GO" id="GO:0009898">
    <property type="term" value="C:cytoplasmic side of plasma membrane"/>
    <property type="evidence" value="ECO:0007669"/>
    <property type="project" value="UniProtKB-UniRule"/>
</dbReference>
<keyword evidence="3 5" id="KW-0472">Membrane</keyword>
<dbReference type="InterPro" id="IPR043129">
    <property type="entry name" value="ATPase_NBD"/>
</dbReference>
<gene>
    <name evidence="5 8" type="primary">ftsA</name>
    <name evidence="8" type="ORF">ESB04_03770</name>
</gene>
<evidence type="ECO:0000256" key="6">
    <source>
        <dbReference type="PIRNR" id="PIRNR003101"/>
    </source>
</evidence>
<dbReference type="PIRSF" id="PIRSF003101">
    <property type="entry name" value="FtsA"/>
    <property type="match status" value="1"/>
</dbReference>
<dbReference type="InterPro" id="IPR003494">
    <property type="entry name" value="SHS2_FtsA"/>
</dbReference>
<dbReference type="InterPro" id="IPR050696">
    <property type="entry name" value="FtsA/MreB"/>
</dbReference>
<dbReference type="Pfam" id="PF14450">
    <property type="entry name" value="FtsA"/>
    <property type="match status" value="1"/>
</dbReference>
<comment type="caution">
    <text evidence="8">The sequence shown here is derived from an EMBL/GenBank/DDBJ whole genome shotgun (WGS) entry which is preliminary data.</text>
</comment>
<protein>
    <recommendedName>
        <fullName evidence="5 6">Cell division protein FtsA</fullName>
    </recommendedName>
</protein>
<sequence>MRNDLIIGLDIGSSFVRAVAGRQNNSGKLEIIASGKANTTGHILQGEIVNINKTSLAISEAIKKISGALDGKNTNYYFSSNLSGSHINVQPYTSTKIRKNPREAVSVQEIQALIEDAKKPILEKNPILLHTLPIGFKVDNLPTTNDPVGQVGQKIQAELMIITANPDKYGLLVQCLLAAESEHIKKGNVYFSPVAASTAVLSSEEKEEGVILVDIGSGTTEISMYQNRGLVKSLVLNWGGDRLTEDIRIGLNVSYENAEALKTTFGSAISKLIDINEVVMIPGIAGRKPTPVSVKNLAIILEERLKELAAKIIAEVSQVGDPQSFKSGIVLCGGGAQLPDIAELFQKVTDLECRVGVPMVVQNSQVSEEILDPSYATAIGLIQVYYEQLNEAILSEEAEATTIISQTGAEINQGNNKDKPGIKKIFTRVVDVLMGSNEAEGEY</sequence>
<keyword evidence="4 5" id="KW-0131">Cell cycle</keyword>
<comment type="subunit">
    <text evidence="5">Self-interacts. Interacts with FtsZ.</text>
</comment>
<dbReference type="OrthoDB" id="9768127at2"/>
<organism evidence="8 9">
    <name type="scientific">Aquirufa rosea</name>
    <dbReference type="NCBI Taxonomy" id="2509241"/>
    <lineage>
        <taxon>Bacteria</taxon>
        <taxon>Pseudomonadati</taxon>
        <taxon>Bacteroidota</taxon>
        <taxon>Cytophagia</taxon>
        <taxon>Cytophagales</taxon>
        <taxon>Flectobacillaceae</taxon>
        <taxon>Aquirufa</taxon>
    </lineage>
</organism>
<dbReference type="SMART" id="SM00842">
    <property type="entry name" value="FtsA"/>
    <property type="match status" value="1"/>
</dbReference>
<keyword evidence="9" id="KW-1185">Reference proteome</keyword>
<dbReference type="InterPro" id="IPR020823">
    <property type="entry name" value="Cell_div_FtsA"/>
</dbReference>
<dbReference type="PANTHER" id="PTHR32432">
    <property type="entry name" value="CELL DIVISION PROTEIN FTSA-RELATED"/>
    <property type="match status" value="1"/>
</dbReference>
<dbReference type="Pfam" id="PF02491">
    <property type="entry name" value="SHS2_FTSA"/>
    <property type="match status" value="1"/>
</dbReference>
<keyword evidence="2 5" id="KW-0132">Cell division</keyword>
<dbReference type="SUPFAM" id="SSF53067">
    <property type="entry name" value="Actin-like ATPase domain"/>
    <property type="match status" value="2"/>
</dbReference>
<dbReference type="NCBIfam" id="TIGR01174">
    <property type="entry name" value="ftsA"/>
    <property type="match status" value="1"/>
</dbReference>
<accession>A0A4Q1C102</accession>
<dbReference type="GO" id="GO:0032153">
    <property type="term" value="C:cell division site"/>
    <property type="evidence" value="ECO:0007669"/>
    <property type="project" value="UniProtKB-UniRule"/>
</dbReference>
<comment type="similarity">
    <text evidence="5 6">Belongs to the FtsA/MreB family.</text>
</comment>
<evidence type="ECO:0000313" key="8">
    <source>
        <dbReference type="EMBL" id="RXK50778.1"/>
    </source>
</evidence>
<comment type="subcellular location">
    <subcellularLocation>
        <location evidence="5">Cell membrane</location>
        <topology evidence="5">Peripheral membrane protein</topology>
        <orientation evidence="5">Cytoplasmic side</orientation>
    </subcellularLocation>
    <text evidence="5">Localizes to the Z ring in an FtsZ-dependent manner. Targeted to the membrane through a conserved C-terminal amphipathic helix.</text>
</comment>
<dbReference type="Proteomes" id="UP000289455">
    <property type="component" value="Unassembled WGS sequence"/>
</dbReference>
<dbReference type="RefSeq" id="WP_129026388.1">
    <property type="nucleotide sequence ID" value="NZ_SDHY01000002.1"/>
</dbReference>
<dbReference type="EMBL" id="SDHY01000002">
    <property type="protein sequence ID" value="RXK50778.1"/>
    <property type="molecule type" value="Genomic_DNA"/>
</dbReference>
<dbReference type="GO" id="GO:0043093">
    <property type="term" value="P:FtsZ-dependent cytokinesis"/>
    <property type="evidence" value="ECO:0007669"/>
    <property type="project" value="UniProtKB-UniRule"/>
</dbReference>
<dbReference type="CDD" id="cd24048">
    <property type="entry name" value="ASKHA_NBD_FtsA"/>
    <property type="match status" value="1"/>
</dbReference>
<feature type="domain" description="SHS2" evidence="7">
    <location>
        <begin position="6"/>
        <end position="200"/>
    </location>
</feature>
<comment type="function">
    <text evidence="5 6">Cell division protein that is involved in the assembly of the Z ring. May serve as a membrane anchor for the Z ring.</text>
</comment>
<dbReference type="HAMAP" id="MF_02033">
    <property type="entry name" value="FtsA"/>
    <property type="match status" value="1"/>
</dbReference>
<evidence type="ECO:0000313" key="9">
    <source>
        <dbReference type="Proteomes" id="UP000289455"/>
    </source>
</evidence>